<comment type="caution">
    <text evidence="2">The sequence shown here is derived from an EMBL/GenBank/DDBJ whole genome shotgun (WGS) entry which is preliminary data.</text>
</comment>
<dbReference type="EMBL" id="JAFEJS010000001">
    <property type="protein sequence ID" value="MBT1172269.1"/>
    <property type="molecule type" value="Genomic_DNA"/>
</dbReference>
<keyword evidence="3" id="KW-1185">Reference proteome</keyword>
<feature type="transmembrane region" description="Helical" evidence="1">
    <location>
        <begin position="63"/>
        <end position="79"/>
    </location>
</feature>
<protein>
    <submittedName>
        <fullName evidence="2">Uncharacterized protein</fullName>
    </submittedName>
</protein>
<keyword evidence="1" id="KW-0472">Membrane</keyword>
<proteinExistence type="predicted"/>
<evidence type="ECO:0000313" key="3">
    <source>
        <dbReference type="Proteomes" id="UP000773064"/>
    </source>
</evidence>
<evidence type="ECO:0000256" key="1">
    <source>
        <dbReference type="SAM" id="Phobius"/>
    </source>
</evidence>
<keyword evidence="1" id="KW-1133">Transmembrane helix</keyword>
<organism evidence="2 3">
    <name type="scientific">Bifidobacterium santillanense</name>
    <dbReference type="NCBI Taxonomy" id="2809028"/>
    <lineage>
        <taxon>Bacteria</taxon>
        <taxon>Bacillati</taxon>
        <taxon>Actinomycetota</taxon>
        <taxon>Actinomycetes</taxon>
        <taxon>Bifidobacteriales</taxon>
        <taxon>Bifidobacteriaceae</taxon>
        <taxon>Bifidobacterium</taxon>
    </lineage>
</organism>
<evidence type="ECO:0000313" key="2">
    <source>
        <dbReference type="EMBL" id="MBT1172269.1"/>
    </source>
</evidence>
<name>A0ABS5UMZ2_9BIFI</name>
<gene>
    <name evidence="2" type="ORF">JS528_02605</name>
</gene>
<feature type="transmembrane region" description="Helical" evidence="1">
    <location>
        <begin position="37"/>
        <end position="56"/>
    </location>
</feature>
<sequence length="126" mass="14025">MCSWIGYLLGVMVLTLGTHWTGGMSEAEQLHLPLGRYTWFALWCLLGCTIPLFVRLSRGYPRTFVVLSVTICVLAWLSIGMRYAPIERIGPLGIPDIEWISDALNVVSLLVLGVSAWRAPRNGDPH</sequence>
<reference evidence="2 3" key="1">
    <citation type="journal article" date="2021" name="Environ. Microbiol.">
        <title>Genetic insights into the dark matter of the mammalian gut microbiota through targeted genome reconstruction.</title>
        <authorList>
            <person name="Lugli G.A."/>
            <person name="Alessandri G."/>
            <person name="Milani C."/>
            <person name="Viappiani A."/>
            <person name="Fontana F."/>
            <person name="Tarracchini C."/>
            <person name="Mancabelli L."/>
            <person name="Argentini C."/>
            <person name="Ruiz L."/>
            <person name="Margolles A."/>
            <person name="van Sinderen D."/>
            <person name="Turroni F."/>
            <person name="Ventura M."/>
        </authorList>
    </citation>
    <scope>NUCLEOTIDE SEQUENCE [LARGE SCALE GENOMIC DNA]</scope>
    <source>
        <strain evidence="2 3">MA2</strain>
    </source>
</reference>
<accession>A0ABS5UMZ2</accession>
<dbReference type="Proteomes" id="UP000773064">
    <property type="component" value="Unassembled WGS sequence"/>
</dbReference>
<dbReference type="RefSeq" id="WP_214357513.1">
    <property type="nucleotide sequence ID" value="NZ_JAFEJS010000001.1"/>
</dbReference>
<keyword evidence="1" id="KW-0812">Transmembrane</keyword>